<dbReference type="SUPFAM" id="SSF53474">
    <property type="entry name" value="alpha/beta-Hydrolases"/>
    <property type="match status" value="1"/>
</dbReference>
<dbReference type="PANTHER" id="PTHR43433:SF5">
    <property type="entry name" value="AB HYDROLASE-1 DOMAIN-CONTAINING PROTEIN"/>
    <property type="match status" value="1"/>
</dbReference>
<accession>A0A2Z6GAK7</accession>
<proteinExistence type="predicted"/>
<keyword evidence="4" id="KW-1185">Reference proteome</keyword>
<dbReference type="STRING" id="1188319.OYT1_01836"/>
<evidence type="ECO:0000313" key="4">
    <source>
        <dbReference type="Proteomes" id="UP000033070"/>
    </source>
</evidence>
<organism evidence="3 4">
    <name type="scientific">Ferriphaselus amnicola</name>
    <dbReference type="NCBI Taxonomy" id="1188319"/>
    <lineage>
        <taxon>Bacteria</taxon>
        <taxon>Pseudomonadati</taxon>
        <taxon>Pseudomonadota</taxon>
        <taxon>Betaproteobacteria</taxon>
        <taxon>Nitrosomonadales</taxon>
        <taxon>Gallionellaceae</taxon>
        <taxon>Ferriphaselus</taxon>
    </lineage>
</organism>
<keyword evidence="3" id="KW-0560">Oxidoreductase</keyword>
<dbReference type="Pfam" id="PF00561">
    <property type="entry name" value="Abhydrolase_1"/>
    <property type="match status" value="1"/>
</dbReference>
<reference evidence="3 4" key="1">
    <citation type="submission" date="2018-06" db="EMBL/GenBank/DDBJ databases">
        <title>OYT1 Genome Sequencing.</title>
        <authorList>
            <person name="Kato S."/>
            <person name="Itoh T."/>
            <person name="Ohkuma M."/>
        </authorList>
    </citation>
    <scope>NUCLEOTIDE SEQUENCE [LARGE SCALE GENOMIC DNA]</scope>
    <source>
        <strain evidence="3 4">OYT1</strain>
    </source>
</reference>
<dbReference type="AlphaFoldDB" id="A0A2Z6GAK7"/>
<dbReference type="Gene3D" id="3.40.50.1820">
    <property type="entry name" value="alpha/beta hydrolase"/>
    <property type="match status" value="1"/>
</dbReference>
<dbReference type="RefSeq" id="WP_062626995.1">
    <property type="nucleotide sequence ID" value="NZ_AP018738.1"/>
</dbReference>
<dbReference type="InterPro" id="IPR029058">
    <property type="entry name" value="AB_hydrolase_fold"/>
</dbReference>
<keyword evidence="1" id="KW-0732">Signal</keyword>
<gene>
    <name evidence="3" type="ORF">OYT1_ch0967</name>
</gene>
<dbReference type="InterPro" id="IPR000073">
    <property type="entry name" value="AB_hydrolase_1"/>
</dbReference>
<dbReference type="KEGG" id="fam:OYT1_ch0967"/>
<dbReference type="EMBL" id="AP018738">
    <property type="protein sequence ID" value="BBE50528.1"/>
    <property type="molecule type" value="Genomic_DNA"/>
</dbReference>
<evidence type="ECO:0000256" key="1">
    <source>
        <dbReference type="SAM" id="SignalP"/>
    </source>
</evidence>
<dbReference type="GO" id="GO:0004601">
    <property type="term" value="F:peroxidase activity"/>
    <property type="evidence" value="ECO:0007669"/>
    <property type="project" value="UniProtKB-KW"/>
</dbReference>
<protein>
    <submittedName>
        <fullName evidence="3">Non-heme bromoperoxidase BpoC</fullName>
    </submittedName>
</protein>
<dbReference type="InterPro" id="IPR050471">
    <property type="entry name" value="AB_hydrolase"/>
</dbReference>
<keyword evidence="3" id="KW-0575">Peroxidase</keyword>
<evidence type="ECO:0000313" key="3">
    <source>
        <dbReference type="EMBL" id="BBE50528.1"/>
    </source>
</evidence>
<evidence type="ECO:0000259" key="2">
    <source>
        <dbReference type="Pfam" id="PF00561"/>
    </source>
</evidence>
<dbReference type="Proteomes" id="UP000033070">
    <property type="component" value="Chromosome"/>
</dbReference>
<feature type="chain" id="PRO_5017401493" evidence="1">
    <location>
        <begin position="29"/>
        <end position="209"/>
    </location>
</feature>
<sequence length="209" mass="22598">MNISKKSHLKNILLSMVAALAINQSALAGNIDYTTTPNHYLSVEGSKYAYRTLGESNGKPALVLFQHFTGTMDDWDSALINRLANKRQLYIFDNAGVGATEGTAPDNIPAMAKNAEKFIDALKLKKVDILGFSMGGSIGQQVLLDRPDLVRKAILVGTAPQGYTSEGGKELPVVMEEAFKKAGEAKTHPKVFLFFTETSEGQAAATEFL</sequence>
<name>A0A2Z6GAK7_9PROT</name>
<dbReference type="PANTHER" id="PTHR43433">
    <property type="entry name" value="HYDROLASE, ALPHA/BETA FOLD FAMILY PROTEIN"/>
    <property type="match status" value="1"/>
</dbReference>
<feature type="domain" description="AB hydrolase-1" evidence="2">
    <location>
        <begin position="60"/>
        <end position="161"/>
    </location>
</feature>
<feature type="signal peptide" evidence="1">
    <location>
        <begin position="1"/>
        <end position="28"/>
    </location>
</feature>